<protein>
    <submittedName>
        <fullName evidence="2">Uncharacterized protein</fullName>
    </submittedName>
</protein>
<reference evidence="2 3" key="1">
    <citation type="submission" date="2019-02" db="EMBL/GenBank/DDBJ databases">
        <title>Planctomycetal bacteria perform biofilm scaping via a novel small molecule.</title>
        <authorList>
            <person name="Jeske O."/>
            <person name="Boedeker C."/>
            <person name="Wiegand S."/>
            <person name="Breitling P."/>
            <person name="Kallscheuer N."/>
            <person name="Jogler M."/>
            <person name="Rohde M."/>
            <person name="Petersen J."/>
            <person name="Medema M.H."/>
            <person name="Surup F."/>
            <person name="Jogler C."/>
        </authorList>
    </citation>
    <scope>NUCLEOTIDE SEQUENCE [LARGE SCALE GENOMIC DNA]</scope>
    <source>
        <strain evidence="2 3">Mal15</strain>
    </source>
</reference>
<keyword evidence="3" id="KW-1185">Reference proteome</keyword>
<evidence type="ECO:0000256" key="1">
    <source>
        <dbReference type="SAM" id="MobiDB-lite"/>
    </source>
</evidence>
<accession>A0A5B9MG10</accession>
<dbReference type="KEGG" id="smam:Mal15_42730"/>
<dbReference type="AlphaFoldDB" id="A0A5B9MG10"/>
<dbReference type="RefSeq" id="WP_147869474.1">
    <property type="nucleotide sequence ID" value="NZ_CP036264.1"/>
</dbReference>
<gene>
    <name evidence="2" type="ORF">Mal15_42730</name>
</gene>
<organism evidence="2 3">
    <name type="scientific">Stieleria maiorica</name>
    <dbReference type="NCBI Taxonomy" id="2795974"/>
    <lineage>
        <taxon>Bacteria</taxon>
        <taxon>Pseudomonadati</taxon>
        <taxon>Planctomycetota</taxon>
        <taxon>Planctomycetia</taxon>
        <taxon>Pirellulales</taxon>
        <taxon>Pirellulaceae</taxon>
        <taxon>Stieleria</taxon>
    </lineage>
</organism>
<sequence length="427" mass="48784">MAKNKNTRKTQLKRERKRRAAAKKKREKTRARFHANQDLAVDSAHSLSLSDGFDFGPSAVSSEGHADENPEIVKWWDRFSAAKGNQRIEMVRAAFEDDLDSEWREALFPEAVHEAEMGSDPARYVHLLEYLAENHRELYREGLLWFLRSRVTHYLAIDDAARAEAAVAQDADEMTETGEAFYGTVTMLRLANLEAAAESLVLAGYRCMDETQLMPWAVEEILHCIFFQHMRECVQAGGSDESIRVMETALKEFDLSQDEEFVAVRREIVSCVSGQDTRNWTEKQLSGDSPKSIRNRMLLAYEFVGWLNTQRSIALSPADVLGDLVLETFSGEKLEIRDFFRGVPKVELDEHLASLLGFMSLDRFKAPATLIAVEHFCDFLFDRNLIDAKSLAKTKSTVESLDRQLQRVLKEEWSSFRFLNPLRTTEA</sequence>
<dbReference type="Proteomes" id="UP000321353">
    <property type="component" value="Chromosome"/>
</dbReference>
<feature type="region of interest" description="Disordered" evidence="1">
    <location>
        <begin position="1"/>
        <end position="32"/>
    </location>
</feature>
<evidence type="ECO:0000313" key="2">
    <source>
        <dbReference type="EMBL" id="QEG00203.1"/>
    </source>
</evidence>
<dbReference type="EMBL" id="CP036264">
    <property type="protein sequence ID" value="QEG00203.1"/>
    <property type="molecule type" value="Genomic_DNA"/>
</dbReference>
<evidence type="ECO:0000313" key="3">
    <source>
        <dbReference type="Proteomes" id="UP000321353"/>
    </source>
</evidence>
<name>A0A5B9MG10_9BACT</name>
<proteinExistence type="predicted"/>